<keyword evidence="2" id="KW-1185">Reference proteome</keyword>
<proteinExistence type="predicted"/>
<dbReference type="EMBL" id="JAESWA010000019">
    <property type="protein sequence ID" value="MBL4931411.1"/>
    <property type="molecule type" value="Genomic_DNA"/>
</dbReference>
<evidence type="ECO:0000313" key="2">
    <source>
        <dbReference type="Proteomes" id="UP000623681"/>
    </source>
</evidence>
<organism evidence="1 2">
    <name type="scientific">Clostridium paridis</name>
    <dbReference type="NCBI Taxonomy" id="2803863"/>
    <lineage>
        <taxon>Bacteria</taxon>
        <taxon>Bacillati</taxon>
        <taxon>Bacillota</taxon>
        <taxon>Clostridia</taxon>
        <taxon>Eubacteriales</taxon>
        <taxon>Clostridiaceae</taxon>
        <taxon>Clostridium</taxon>
    </lineage>
</organism>
<protein>
    <submittedName>
        <fullName evidence="1">DUF1643 domain-containing protein</fullName>
    </submittedName>
</protein>
<name>A0A937FH18_9CLOT</name>
<dbReference type="InterPro" id="IPR012441">
    <property type="entry name" value="DUF1643"/>
</dbReference>
<gene>
    <name evidence="1" type="ORF">JK634_06305</name>
</gene>
<comment type="caution">
    <text evidence="1">The sequence shown here is derived from an EMBL/GenBank/DDBJ whole genome shotgun (WGS) entry which is preliminary data.</text>
</comment>
<accession>A0A937FH18</accession>
<dbReference type="AlphaFoldDB" id="A0A937FH18"/>
<sequence length="204" mass="24024">MGGFRYPKNHYKHLLNSIYDKDGDRCFRIGISFGNKDGETYLVIGRNPYRVQDGQCNKVTKRIFKYFKLKICPEEKVRELIMVNLFVEHDLNSDMINRKLDKDYKHYIVGNRGVVGQGDITIRNDEVIKNAIRESQKIILAWGEPIKGMETLYNERIESVLKILRECILEAKEEKKVFVVGEMSLRGYPRHPLSWSFRDNLNEY</sequence>
<dbReference type="Pfam" id="PF07799">
    <property type="entry name" value="DUF1643"/>
    <property type="match status" value="1"/>
</dbReference>
<dbReference type="RefSeq" id="WP_202766791.1">
    <property type="nucleotide sequence ID" value="NZ_JAESWA010000019.1"/>
</dbReference>
<reference evidence="1" key="1">
    <citation type="submission" date="2021-01" db="EMBL/GenBank/DDBJ databases">
        <title>Genome public.</title>
        <authorList>
            <person name="Liu C."/>
            <person name="Sun Q."/>
        </authorList>
    </citation>
    <scope>NUCLEOTIDE SEQUENCE</scope>
    <source>
        <strain evidence="1">YIM B02565</strain>
    </source>
</reference>
<dbReference type="Proteomes" id="UP000623681">
    <property type="component" value="Unassembled WGS sequence"/>
</dbReference>
<evidence type="ECO:0000313" key="1">
    <source>
        <dbReference type="EMBL" id="MBL4931411.1"/>
    </source>
</evidence>